<evidence type="ECO:0000256" key="1">
    <source>
        <dbReference type="ARBA" id="ARBA00022737"/>
    </source>
</evidence>
<proteinExistence type="predicted"/>
<protein>
    <submittedName>
        <fullName evidence="6">Putative ankyrin repeat protein</fullName>
    </submittedName>
</protein>
<feature type="repeat" description="ANK" evidence="3">
    <location>
        <begin position="1088"/>
        <end position="1122"/>
    </location>
</feature>
<sequence>MTLSQPDFSHTTVLTTEAESDSRVKRKIFYASNIPRLMAGRPQNHASGCQYLGPGDGDQNVVSSNGVQFNDRSDHRQYTTFALNLQTDVQGIPSVWNLAQALRTSKTEPNEPTASVLIDWLMRQDECSPLDVNRQHLEIINQATPETGKWILDNKELQQWRDPAVLSHRCLGVYGILGSGKTVLMSLMIDALRTEIKDRSDTACIYFYFHEGDDKSPPVARIWSTLLLQLLQHQGAMNLAQELKSKYSNSFRGSAPIHPLEYFNLFKAQSSTFKTVYLIIDALDSCTNSQGERTRQRIQDALQRLPQNIRVLFTSRSNSLVRDLGVDKKLQVTPHEDDIRTYIKDQINRNLDLHRVLADAAHQEEVITKVTELTLKSGMFLLAKLHLHNLSKQGTLVDIKDALKELPASSSRAFEASIRRILSSDNKFETELARHVFTWVVNAKVGLTVDQVRDAYAIQKSGGAQYQESRPPEDTVLSSCAGLIIEDHETKTLRLVHGSLKSHLQKHDVLYNHPDLRIAKACLMSLLLKESGPLHSPLLVYSATHWCSHLRKPFDSDLQKLVKRFLSDNVTLARGFRLIPGVSGGNFDGMTGLHAAVYFNRLTWIKRLLKSGMDINSRTSNEQTALHWAAIYGRHKLLDYLVQKSADTNIRDKSGDTALHKLLMGPTTEGLRAVRSLIRGGARIDVKGSKGLTPLSSAIRYGPTSIALLLIKSQQDVNMEVTAGWTSLREVFYHAHEMIHKLSHNNSSSDDGWTPLRDAVRNHVYCLINFILTRGVDLNRPTSDRWLPVLHIVKGGSSVVLQRLLERQPNPADANQRDVKDGKSALHWAFYYKQHSAIRLLIEHGADVNEKDPEGWTPLIQAICEKNEDLVWLLIKKGAKVDQKDGKGWLPLHYAIEFRSTGIFWLLLSNKANVKLRHINVPSVLDLALQKAEYSFAWLLCQHGADISEVDDKGMTRLHRACYSGRIKEVEFLLTNGVEPGIKDTAGFTALHYAVLGGWEAVVRLLASRGCVRQVIDEPDAKGNPALILATLRENKAMVQALINNGASLELQDSVGVTALHHAARLGFEDGLKLMIYQSLDINMPDKQGYTAVHHAVNSTEASSRTIRLLKEAGADLEVQDHAGLTPLMLAVHLGMLSETRQLLSEGIDLHARNAQGWSALDLLNSHRYPTMRHTQIRAFLTESLSNSTLEGSNSSYGLYDTTPGADDYDY</sequence>
<dbReference type="PROSITE" id="PS50088">
    <property type="entry name" value="ANK_REPEAT"/>
    <property type="match status" value="11"/>
</dbReference>
<feature type="repeat" description="ANK" evidence="3">
    <location>
        <begin position="621"/>
        <end position="653"/>
    </location>
</feature>
<evidence type="ECO:0000259" key="5">
    <source>
        <dbReference type="PROSITE" id="PS50837"/>
    </source>
</evidence>
<feature type="repeat" description="ANK" evidence="3">
    <location>
        <begin position="1123"/>
        <end position="1155"/>
    </location>
</feature>
<dbReference type="EMBL" id="JAELUR010000001">
    <property type="protein sequence ID" value="KAG7437925.1"/>
    <property type="molecule type" value="Genomic_DNA"/>
</dbReference>
<feature type="repeat" description="ANK" evidence="3">
    <location>
        <begin position="588"/>
        <end position="620"/>
    </location>
</feature>
<dbReference type="PROSITE" id="PS50837">
    <property type="entry name" value="NACHT"/>
    <property type="match status" value="1"/>
</dbReference>
<evidence type="ECO:0000256" key="3">
    <source>
        <dbReference type="PROSITE-ProRule" id="PRU00023"/>
    </source>
</evidence>
<feature type="repeat" description="ANK" evidence="3">
    <location>
        <begin position="1022"/>
        <end position="1054"/>
    </location>
</feature>
<keyword evidence="2 3" id="KW-0040">ANK repeat</keyword>
<evidence type="ECO:0000256" key="2">
    <source>
        <dbReference type="ARBA" id="ARBA00023043"/>
    </source>
</evidence>
<feature type="repeat" description="ANK" evidence="3">
    <location>
        <begin position="1055"/>
        <end position="1087"/>
    </location>
</feature>
<feature type="compositionally biased region" description="Polar residues" evidence="4">
    <location>
        <begin position="1188"/>
        <end position="1197"/>
    </location>
</feature>
<keyword evidence="1" id="KW-0677">Repeat</keyword>
<feature type="repeat" description="ANK" evidence="3">
    <location>
        <begin position="986"/>
        <end position="1018"/>
    </location>
</feature>
<evidence type="ECO:0000313" key="7">
    <source>
        <dbReference type="Proteomes" id="UP000693942"/>
    </source>
</evidence>
<accession>A0A8J5QB69</accession>
<feature type="region of interest" description="Disordered" evidence="4">
    <location>
        <begin position="1188"/>
        <end position="1211"/>
    </location>
</feature>
<feature type="repeat" description="ANK" evidence="3">
    <location>
        <begin position="751"/>
        <end position="783"/>
    </location>
</feature>
<dbReference type="SMART" id="SM00248">
    <property type="entry name" value="ANK"/>
    <property type="match status" value="16"/>
</dbReference>
<dbReference type="InterPro" id="IPR056884">
    <property type="entry name" value="NPHP3-like_N"/>
</dbReference>
<dbReference type="Pfam" id="PF24883">
    <property type="entry name" value="NPHP3_N"/>
    <property type="match status" value="1"/>
</dbReference>
<name>A0A8J5QB69_FUSOX</name>
<reference evidence="6" key="1">
    <citation type="submission" date="2021-04" db="EMBL/GenBank/DDBJ databases">
        <title>First draft genome resource for Brassicaceae pathogens Fusarium oxysporum f. sp. raphani and Fusarium oxysporum f. sp. rapae.</title>
        <authorList>
            <person name="Asai S."/>
        </authorList>
    </citation>
    <scope>NUCLEOTIDE SEQUENCE</scope>
    <source>
        <strain evidence="6">Tf1262</strain>
    </source>
</reference>
<dbReference type="PANTHER" id="PTHR24171">
    <property type="entry name" value="ANKYRIN REPEAT DOMAIN-CONTAINING PROTEIN 39-RELATED"/>
    <property type="match status" value="1"/>
</dbReference>
<dbReference type="Pfam" id="PF00023">
    <property type="entry name" value="Ank"/>
    <property type="match status" value="1"/>
</dbReference>
<dbReference type="InterPro" id="IPR002110">
    <property type="entry name" value="Ankyrin_rpt"/>
</dbReference>
<feature type="repeat" description="ANK" evidence="3">
    <location>
        <begin position="953"/>
        <end position="985"/>
    </location>
</feature>
<feature type="repeat" description="ANK" evidence="3">
    <location>
        <begin position="821"/>
        <end position="853"/>
    </location>
</feature>
<organism evidence="6 7">
    <name type="scientific">Fusarium oxysporum f. sp. raphani</name>
    <dbReference type="NCBI Taxonomy" id="96318"/>
    <lineage>
        <taxon>Eukaryota</taxon>
        <taxon>Fungi</taxon>
        <taxon>Dikarya</taxon>
        <taxon>Ascomycota</taxon>
        <taxon>Pezizomycotina</taxon>
        <taxon>Sordariomycetes</taxon>
        <taxon>Hypocreomycetidae</taxon>
        <taxon>Hypocreales</taxon>
        <taxon>Nectriaceae</taxon>
        <taxon>Fusarium</taxon>
        <taxon>Fusarium oxysporum species complex</taxon>
    </lineage>
</organism>
<dbReference type="PROSITE" id="PS50297">
    <property type="entry name" value="ANK_REP_REGION"/>
    <property type="match status" value="8"/>
</dbReference>
<dbReference type="AlphaFoldDB" id="A0A8J5QB69"/>
<dbReference type="Pfam" id="PF12796">
    <property type="entry name" value="Ank_2"/>
    <property type="match status" value="3"/>
</dbReference>
<dbReference type="InterPro" id="IPR007111">
    <property type="entry name" value="NACHT_NTPase"/>
</dbReference>
<evidence type="ECO:0000256" key="4">
    <source>
        <dbReference type="SAM" id="MobiDB-lite"/>
    </source>
</evidence>
<gene>
    <name evidence="6" type="ORF">Forpi1262_v000186</name>
</gene>
<comment type="caution">
    <text evidence="6">The sequence shown here is derived from an EMBL/GenBank/DDBJ whole genome shotgun (WGS) entry which is preliminary data.</text>
</comment>
<evidence type="ECO:0000313" key="6">
    <source>
        <dbReference type="EMBL" id="KAG7437925.1"/>
    </source>
</evidence>
<feature type="repeat" description="ANK" evidence="3">
    <location>
        <begin position="854"/>
        <end position="886"/>
    </location>
</feature>
<feature type="domain" description="NACHT" evidence="5">
    <location>
        <begin position="169"/>
        <end position="319"/>
    </location>
</feature>
<dbReference type="Proteomes" id="UP000693942">
    <property type="component" value="Unassembled WGS sequence"/>
</dbReference>